<organism evidence="1 2">
    <name type="scientific">Paramecium sonneborni</name>
    <dbReference type="NCBI Taxonomy" id="65129"/>
    <lineage>
        <taxon>Eukaryota</taxon>
        <taxon>Sar</taxon>
        <taxon>Alveolata</taxon>
        <taxon>Ciliophora</taxon>
        <taxon>Intramacronucleata</taxon>
        <taxon>Oligohymenophorea</taxon>
        <taxon>Peniculida</taxon>
        <taxon>Parameciidae</taxon>
        <taxon>Paramecium</taxon>
    </lineage>
</organism>
<dbReference type="AlphaFoldDB" id="A0A8S1RPF8"/>
<dbReference type="Proteomes" id="UP000692954">
    <property type="component" value="Unassembled WGS sequence"/>
</dbReference>
<gene>
    <name evidence="1" type="ORF">PSON_ATCC_30995.1.T2110004</name>
</gene>
<proteinExistence type="predicted"/>
<evidence type="ECO:0000313" key="2">
    <source>
        <dbReference type="Proteomes" id="UP000692954"/>
    </source>
</evidence>
<dbReference type="EMBL" id="CAJJDN010000211">
    <property type="protein sequence ID" value="CAD8129222.1"/>
    <property type="molecule type" value="Genomic_DNA"/>
</dbReference>
<comment type="caution">
    <text evidence="1">The sequence shown here is derived from an EMBL/GenBank/DDBJ whole genome shotgun (WGS) entry which is preliminary data.</text>
</comment>
<reference evidence="1" key="1">
    <citation type="submission" date="2021-01" db="EMBL/GenBank/DDBJ databases">
        <authorList>
            <consortium name="Genoscope - CEA"/>
            <person name="William W."/>
        </authorList>
    </citation>
    <scope>NUCLEOTIDE SEQUENCE</scope>
</reference>
<accession>A0A8S1RPF8</accession>
<name>A0A8S1RPF8_9CILI</name>
<protein>
    <submittedName>
        <fullName evidence="1">Uncharacterized protein</fullName>
    </submittedName>
</protein>
<keyword evidence="2" id="KW-1185">Reference proteome</keyword>
<evidence type="ECO:0000313" key="1">
    <source>
        <dbReference type="EMBL" id="CAD8129222.1"/>
    </source>
</evidence>
<sequence>MRENYDSYIISYSQVLTKENSNTKEDQRQKQRPFVKLIESLVEELQFYYDTMRDDNENQKRRNYGVLESNSIRQNCHRKLQKQALIQNGSERNKIWIREQRHHTCENGQP</sequence>